<gene>
    <name evidence="3" type="ORF">SAMN04489713_103557</name>
</gene>
<feature type="transmembrane region" description="Helical" evidence="2">
    <location>
        <begin position="15"/>
        <end position="35"/>
    </location>
</feature>
<feature type="compositionally biased region" description="Pro residues" evidence="1">
    <location>
        <begin position="70"/>
        <end position="88"/>
    </location>
</feature>
<keyword evidence="2" id="KW-0812">Transmembrane</keyword>
<organism evidence="3 4">
    <name type="scientific">Actinomadura madurae</name>
    <dbReference type="NCBI Taxonomy" id="1993"/>
    <lineage>
        <taxon>Bacteria</taxon>
        <taxon>Bacillati</taxon>
        <taxon>Actinomycetota</taxon>
        <taxon>Actinomycetes</taxon>
        <taxon>Streptosporangiales</taxon>
        <taxon>Thermomonosporaceae</taxon>
        <taxon>Actinomadura</taxon>
    </lineage>
</organism>
<proteinExistence type="predicted"/>
<dbReference type="eggNOG" id="ENOG5033BC4">
    <property type="taxonomic scope" value="Bacteria"/>
</dbReference>
<name>A0A1I5DAA2_9ACTN</name>
<evidence type="ECO:0008006" key="5">
    <source>
        <dbReference type="Google" id="ProtNLM"/>
    </source>
</evidence>
<feature type="region of interest" description="Disordered" evidence="1">
    <location>
        <begin position="58"/>
        <end position="103"/>
    </location>
</feature>
<keyword evidence="4" id="KW-1185">Reference proteome</keyword>
<feature type="region of interest" description="Disordered" evidence="1">
    <location>
        <begin position="227"/>
        <end position="249"/>
    </location>
</feature>
<dbReference type="EMBL" id="FOVH01000003">
    <property type="protein sequence ID" value="SFN96110.1"/>
    <property type="molecule type" value="Genomic_DNA"/>
</dbReference>
<evidence type="ECO:0000313" key="4">
    <source>
        <dbReference type="Proteomes" id="UP000183413"/>
    </source>
</evidence>
<keyword evidence="2" id="KW-1133">Transmembrane helix</keyword>
<dbReference type="AlphaFoldDB" id="A0A1I5DAA2"/>
<evidence type="ECO:0000256" key="2">
    <source>
        <dbReference type="SAM" id="Phobius"/>
    </source>
</evidence>
<sequence>MPNSRADRERGASSLEYGALIVVAALVVGVLGTLVSTKVEGHVSNAICDLFQAQCTDTQQRTSADGDGPGPEPSPSPGPPVPQPPPPKPSKEQTETESVLNETQLGRDALKWVKDHGVRVVYRAGGGSYYDGDANVFYVDTNQTPEERANTFVHEVNHAEHRDDPDIDDLSREDFIDKSIDEETEGTVEAIQNNQQLQRNRGGNSPDTLLQQEYEDAYNDAVRRENAARAKAQRPPLDAAGEKAVGEKAGRERVKQAFVNGEVVSSVDGNKYADNYGKAWDDAHDCFLWIFC</sequence>
<evidence type="ECO:0000313" key="3">
    <source>
        <dbReference type="EMBL" id="SFN96110.1"/>
    </source>
</evidence>
<reference evidence="3 4" key="1">
    <citation type="submission" date="2016-10" db="EMBL/GenBank/DDBJ databases">
        <authorList>
            <person name="de Groot N.N."/>
        </authorList>
    </citation>
    <scope>NUCLEOTIDE SEQUENCE [LARGE SCALE GENOMIC DNA]</scope>
    <source>
        <strain evidence="3 4">DSM 43067</strain>
    </source>
</reference>
<protein>
    <recommendedName>
        <fullName evidence="5">DUF4157 domain-containing protein</fullName>
    </recommendedName>
</protein>
<dbReference type="InParanoid" id="A0A1I5DAA2"/>
<evidence type="ECO:0000256" key="1">
    <source>
        <dbReference type="SAM" id="MobiDB-lite"/>
    </source>
</evidence>
<keyword evidence="2" id="KW-0472">Membrane</keyword>
<dbReference type="Proteomes" id="UP000183413">
    <property type="component" value="Unassembled WGS sequence"/>
</dbReference>
<accession>A0A1I5DAA2</accession>
<feature type="compositionally biased region" description="Basic and acidic residues" evidence="1">
    <location>
        <begin position="240"/>
        <end position="249"/>
    </location>
</feature>
<dbReference type="STRING" id="1993.SAMN04489713_103557"/>